<keyword evidence="1" id="KW-0812">Transmembrane</keyword>
<name>A0A6B0UBW8_IXORI</name>
<accession>A0A6B0UBW8</accession>
<sequence length="76" mass="8687">MFYCSRNWIKFFWASLPCTMTGGWVEPPSGGCISELARSTPIVQFSRRARMKPNCFSNVNLGVNGLFFLILFDSVW</sequence>
<evidence type="ECO:0000256" key="2">
    <source>
        <dbReference type="SAM" id="SignalP"/>
    </source>
</evidence>
<organism evidence="3">
    <name type="scientific">Ixodes ricinus</name>
    <name type="common">Common tick</name>
    <name type="synonym">Acarus ricinus</name>
    <dbReference type="NCBI Taxonomy" id="34613"/>
    <lineage>
        <taxon>Eukaryota</taxon>
        <taxon>Metazoa</taxon>
        <taxon>Ecdysozoa</taxon>
        <taxon>Arthropoda</taxon>
        <taxon>Chelicerata</taxon>
        <taxon>Arachnida</taxon>
        <taxon>Acari</taxon>
        <taxon>Parasitiformes</taxon>
        <taxon>Ixodida</taxon>
        <taxon>Ixodoidea</taxon>
        <taxon>Ixodidae</taxon>
        <taxon>Ixodinae</taxon>
        <taxon>Ixodes</taxon>
    </lineage>
</organism>
<keyword evidence="1" id="KW-1133">Transmembrane helix</keyword>
<keyword evidence="1" id="KW-0472">Membrane</keyword>
<dbReference type="EMBL" id="GIFC01001560">
    <property type="protein sequence ID" value="MXU83643.1"/>
    <property type="molecule type" value="Transcribed_RNA"/>
</dbReference>
<feature type="transmembrane region" description="Helical" evidence="1">
    <location>
        <begin position="55"/>
        <end position="72"/>
    </location>
</feature>
<evidence type="ECO:0008006" key="4">
    <source>
        <dbReference type="Google" id="ProtNLM"/>
    </source>
</evidence>
<keyword evidence="2" id="KW-0732">Signal</keyword>
<feature type="chain" id="PRO_5025629745" description="Secreted protein" evidence="2">
    <location>
        <begin position="24"/>
        <end position="76"/>
    </location>
</feature>
<evidence type="ECO:0000256" key="1">
    <source>
        <dbReference type="SAM" id="Phobius"/>
    </source>
</evidence>
<feature type="signal peptide" evidence="2">
    <location>
        <begin position="1"/>
        <end position="23"/>
    </location>
</feature>
<reference evidence="3" key="1">
    <citation type="submission" date="2019-12" db="EMBL/GenBank/DDBJ databases">
        <title>An insight into the sialome of adult female Ixodes ricinus ticks feeding for 6 days.</title>
        <authorList>
            <person name="Perner J."/>
            <person name="Ribeiro J.M.C."/>
        </authorList>
    </citation>
    <scope>NUCLEOTIDE SEQUENCE</scope>
    <source>
        <strain evidence="3">Semi-engorged</strain>
        <tissue evidence="3">Salivary glands</tissue>
    </source>
</reference>
<proteinExistence type="predicted"/>
<evidence type="ECO:0000313" key="3">
    <source>
        <dbReference type="EMBL" id="MXU83643.1"/>
    </source>
</evidence>
<dbReference type="AlphaFoldDB" id="A0A6B0UBW8"/>
<protein>
    <recommendedName>
        <fullName evidence="4">Secreted protein</fullName>
    </recommendedName>
</protein>